<protein>
    <submittedName>
        <fullName evidence="1">Uncharacterized protein</fullName>
    </submittedName>
</protein>
<sequence>MLEIRFQQDGLIESGLHEGYYVKFHDDTDVTGGYYILLVNHLEKPTDGGDYWMLDLQELESFAEAARWKIRWLVCGT</sequence>
<dbReference type="EMBL" id="BAAAQD010000018">
    <property type="protein sequence ID" value="GAA1545782.1"/>
    <property type="molecule type" value="Genomic_DNA"/>
</dbReference>
<dbReference type="RefSeq" id="WP_344508085.1">
    <property type="nucleotide sequence ID" value="NZ_BAAAQD010000018.1"/>
</dbReference>
<name>A0ABP4MJH2_9ACTN</name>
<evidence type="ECO:0000313" key="1">
    <source>
        <dbReference type="EMBL" id="GAA1545782.1"/>
    </source>
</evidence>
<proteinExistence type="predicted"/>
<gene>
    <name evidence="1" type="ORF">GCM10009827_077340</name>
</gene>
<evidence type="ECO:0000313" key="2">
    <source>
        <dbReference type="Proteomes" id="UP001501470"/>
    </source>
</evidence>
<organism evidence="1 2">
    <name type="scientific">Dactylosporangium maewongense</name>
    <dbReference type="NCBI Taxonomy" id="634393"/>
    <lineage>
        <taxon>Bacteria</taxon>
        <taxon>Bacillati</taxon>
        <taxon>Actinomycetota</taxon>
        <taxon>Actinomycetes</taxon>
        <taxon>Micromonosporales</taxon>
        <taxon>Micromonosporaceae</taxon>
        <taxon>Dactylosporangium</taxon>
    </lineage>
</organism>
<dbReference type="Proteomes" id="UP001501470">
    <property type="component" value="Unassembled WGS sequence"/>
</dbReference>
<comment type="caution">
    <text evidence="1">The sequence shown here is derived from an EMBL/GenBank/DDBJ whole genome shotgun (WGS) entry which is preliminary data.</text>
</comment>
<keyword evidence="2" id="KW-1185">Reference proteome</keyword>
<accession>A0ABP4MJH2</accession>
<reference evidence="2" key="1">
    <citation type="journal article" date="2019" name="Int. J. Syst. Evol. Microbiol.">
        <title>The Global Catalogue of Microorganisms (GCM) 10K type strain sequencing project: providing services to taxonomists for standard genome sequencing and annotation.</title>
        <authorList>
            <consortium name="The Broad Institute Genomics Platform"/>
            <consortium name="The Broad Institute Genome Sequencing Center for Infectious Disease"/>
            <person name="Wu L."/>
            <person name="Ma J."/>
        </authorList>
    </citation>
    <scope>NUCLEOTIDE SEQUENCE [LARGE SCALE GENOMIC DNA]</scope>
    <source>
        <strain evidence="2">JCM 15933</strain>
    </source>
</reference>